<dbReference type="PANTHER" id="PTHR41542">
    <property type="entry name" value="BLL5807 PROTEIN"/>
    <property type="match status" value="1"/>
</dbReference>
<name>A0A437J8H8_9SPHN</name>
<feature type="domain" description="Tim44-like" evidence="1">
    <location>
        <begin position="70"/>
        <end position="216"/>
    </location>
</feature>
<reference evidence="2 3" key="1">
    <citation type="submission" date="2019-01" db="EMBL/GenBank/DDBJ databases">
        <authorList>
            <person name="Chen W.-M."/>
        </authorList>
    </citation>
    <scope>NUCLEOTIDE SEQUENCE [LARGE SCALE GENOMIC DNA]</scope>
    <source>
        <strain evidence="2 3">TLA-22</strain>
    </source>
</reference>
<dbReference type="InterPro" id="IPR032710">
    <property type="entry name" value="NTF2-like_dom_sf"/>
</dbReference>
<dbReference type="SUPFAM" id="SSF54427">
    <property type="entry name" value="NTF2-like"/>
    <property type="match status" value="1"/>
</dbReference>
<dbReference type="AlphaFoldDB" id="A0A437J8H8"/>
<dbReference type="RefSeq" id="WP_127689827.1">
    <property type="nucleotide sequence ID" value="NZ_RZUL01000002.1"/>
</dbReference>
<evidence type="ECO:0000259" key="1">
    <source>
        <dbReference type="SMART" id="SM00978"/>
    </source>
</evidence>
<keyword evidence="3" id="KW-1185">Reference proteome</keyword>
<gene>
    <name evidence="2" type="ORF">ENE74_05900</name>
</gene>
<dbReference type="InterPro" id="IPR016985">
    <property type="entry name" value="UCP031890_Tim44-rel"/>
</dbReference>
<dbReference type="PIRSF" id="PIRSF031890">
    <property type="entry name" value="UCP031890_transporter_Tim44"/>
    <property type="match status" value="1"/>
</dbReference>
<dbReference type="PANTHER" id="PTHR41542:SF1">
    <property type="entry name" value="BLL5807 PROTEIN"/>
    <property type="match status" value="1"/>
</dbReference>
<dbReference type="OrthoDB" id="9798618at2"/>
<dbReference type="InterPro" id="IPR007379">
    <property type="entry name" value="Tim44-like_dom"/>
</dbReference>
<dbReference type="Gene3D" id="3.10.450.240">
    <property type="match status" value="1"/>
</dbReference>
<dbReference type="SMART" id="SM00978">
    <property type="entry name" value="Tim44"/>
    <property type="match status" value="1"/>
</dbReference>
<sequence length="218" mass="23569">MYAIVILALVAGFLALRLYSVLGKRTGHEQQPAPMQAEDRAKVSVLQPRSAPDGGAEPARLAEGLLAPGAEAGVRALIAADRRFDVPQFVDGAKSAYRMVLEAFWRGDREELAYLCDADVLASFEEAIAAREAAGESLENRLVRIDKAVISDAVLSGRVAHVTMRFDADIAAITRDKDGNVIAGSMTDAVATHDVWTFSRDLRSADPNWKLTETDEDA</sequence>
<evidence type="ECO:0000313" key="3">
    <source>
        <dbReference type="Proteomes" id="UP000282977"/>
    </source>
</evidence>
<evidence type="ECO:0000313" key="2">
    <source>
        <dbReference type="EMBL" id="RVT41806.1"/>
    </source>
</evidence>
<comment type="caution">
    <text evidence="2">The sequence shown here is derived from an EMBL/GenBank/DDBJ whole genome shotgun (WGS) entry which is preliminary data.</text>
</comment>
<dbReference type="Proteomes" id="UP000282977">
    <property type="component" value="Unassembled WGS sequence"/>
</dbReference>
<dbReference type="NCBIfam" id="NF033779">
    <property type="entry name" value="Tim44_TimA_adap"/>
    <property type="match status" value="1"/>
</dbReference>
<proteinExistence type="predicted"/>
<accession>A0A437J8H8</accession>
<organism evidence="2 3">
    <name type="scientific">Sphingobium algorifonticola</name>
    <dbReference type="NCBI Taxonomy" id="2008318"/>
    <lineage>
        <taxon>Bacteria</taxon>
        <taxon>Pseudomonadati</taxon>
        <taxon>Pseudomonadota</taxon>
        <taxon>Alphaproteobacteria</taxon>
        <taxon>Sphingomonadales</taxon>
        <taxon>Sphingomonadaceae</taxon>
        <taxon>Sphingobium</taxon>
    </lineage>
</organism>
<dbReference type="EMBL" id="RZUL01000002">
    <property type="protein sequence ID" value="RVT41806.1"/>
    <property type="molecule type" value="Genomic_DNA"/>
</dbReference>
<dbReference type="Pfam" id="PF04280">
    <property type="entry name" value="Tim44"/>
    <property type="match status" value="1"/>
</dbReference>
<protein>
    <submittedName>
        <fullName evidence="2">Tim44 domain-containing protein</fullName>
    </submittedName>
</protein>